<protein>
    <submittedName>
        <fullName evidence="2">Uncharacterized protein</fullName>
    </submittedName>
</protein>
<gene>
    <name evidence="2" type="ORF">AS203_05220</name>
</gene>
<name>A0A0S2KJR0_9BACT</name>
<proteinExistence type="predicted"/>
<dbReference type="KEGG" id="peo:AS203_05220"/>
<dbReference type="Proteomes" id="UP000056252">
    <property type="component" value="Chromosome"/>
</dbReference>
<keyword evidence="1" id="KW-0472">Membrane</keyword>
<dbReference type="EMBL" id="CP013195">
    <property type="protein sequence ID" value="ALO48553.1"/>
    <property type="molecule type" value="Genomic_DNA"/>
</dbReference>
<feature type="transmembrane region" description="Helical" evidence="1">
    <location>
        <begin position="27"/>
        <end position="47"/>
    </location>
</feature>
<keyword evidence="3" id="KW-1185">Reference proteome</keyword>
<evidence type="ECO:0000256" key="1">
    <source>
        <dbReference type="SAM" id="Phobius"/>
    </source>
</evidence>
<dbReference type="AlphaFoldDB" id="A0A0S2KJR0"/>
<organism evidence="2 3">
    <name type="scientific">Hoylesella enoeca</name>
    <dbReference type="NCBI Taxonomy" id="76123"/>
    <lineage>
        <taxon>Bacteria</taxon>
        <taxon>Pseudomonadati</taxon>
        <taxon>Bacteroidota</taxon>
        <taxon>Bacteroidia</taxon>
        <taxon>Bacteroidales</taxon>
        <taxon>Prevotellaceae</taxon>
        <taxon>Hoylesella</taxon>
    </lineage>
</organism>
<accession>A0A0S2KJR0</accession>
<keyword evidence="1" id="KW-0812">Transmembrane</keyword>
<evidence type="ECO:0000313" key="3">
    <source>
        <dbReference type="Proteomes" id="UP000056252"/>
    </source>
</evidence>
<evidence type="ECO:0000313" key="2">
    <source>
        <dbReference type="EMBL" id="ALO48553.1"/>
    </source>
</evidence>
<keyword evidence="1" id="KW-1133">Transmembrane helix</keyword>
<reference evidence="3" key="1">
    <citation type="submission" date="2015-11" db="EMBL/GenBank/DDBJ databases">
        <authorList>
            <person name="Holder M.E."/>
            <person name="Ajami N.J."/>
            <person name="Petrosino J.F."/>
        </authorList>
    </citation>
    <scope>NUCLEOTIDE SEQUENCE [LARGE SCALE GENOMIC DNA]</scope>
    <source>
        <strain evidence="3">F0113</strain>
    </source>
</reference>
<sequence>MSNCLESYKWLDESYLMDMNKRSKCKMLLLLLFAYFNRIAMQSGIIYNMKKMRDLSDIH</sequence>